<name>A0A168H3H9_ANAPH</name>
<protein>
    <submittedName>
        <fullName evidence="2">Uncharacterized protein</fullName>
    </submittedName>
</protein>
<reference evidence="2 3" key="2">
    <citation type="journal article" date="2014" name="Pathogens">
        <title>Comparative Genomics Identifies a Potential Marker of Human-Virulent Anaplasma phagocytophilum.</title>
        <authorList>
            <person name="Al-Khedery B."/>
            <person name="Barbet A.F."/>
        </authorList>
    </citation>
    <scope>NUCLEOTIDE SEQUENCE [LARGE SCALE GENOMIC DNA]</scope>
    <source>
        <strain evidence="2 3">Norway variant2</strain>
    </source>
</reference>
<feature type="transmembrane region" description="Helical" evidence="1">
    <location>
        <begin position="20"/>
        <end position="42"/>
    </location>
</feature>
<evidence type="ECO:0000313" key="3">
    <source>
        <dbReference type="Proteomes" id="UP000053801"/>
    </source>
</evidence>
<proteinExistence type="predicted"/>
<evidence type="ECO:0000313" key="2">
    <source>
        <dbReference type="EMBL" id="ANC33938.1"/>
    </source>
</evidence>
<organism evidence="2 3">
    <name type="scientific">Anaplasma phagocytophilum str. Norway variant2</name>
    <dbReference type="NCBI Taxonomy" id="1392507"/>
    <lineage>
        <taxon>Bacteria</taxon>
        <taxon>Pseudomonadati</taxon>
        <taxon>Pseudomonadota</taxon>
        <taxon>Alphaproteobacteria</taxon>
        <taxon>Rickettsiales</taxon>
        <taxon>Anaplasmataceae</taxon>
        <taxon>Anaplasma</taxon>
        <taxon>phagocytophilum group</taxon>
    </lineage>
</organism>
<keyword evidence="1" id="KW-0812">Transmembrane</keyword>
<evidence type="ECO:0000256" key="1">
    <source>
        <dbReference type="SAM" id="Phobius"/>
    </source>
</evidence>
<sequence>MGGLYLYEYGTQEPGNPQGSSVGMVISPILLHSLLLWCWGLWHSVHTILRKLASYGGEQLHVFLIRVTVLKHKKQLWR</sequence>
<reference evidence="2 3" key="1">
    <citation type="journal article" date="2013" name="Pathogens">
        <title>An Emerging Tick-Borne Disease of Humans Is Caused by a Subset of Strains with Conserved Genome Structure.</title>
        <authorList>
            <person name="Barbet A.F."/>
            <person name="Al-Khedery B."/>
            <person name="Stuen S."/>
            <person name="Granquist E.G."/>
            <person name="Felsheim R.F."/>
            <person name="Munderloh U.G."/>
        </authorList>
    </citation>
    <scope>NUCLEOTIDE SEQUENCE [LARGE SCALE GENOMIC DNA]</scope>
    <source>
        <strain evidence="2 3">Norway variant2</strain>
    </source>
</reference>
<keyword evidence="1" id="KW-1133">Transmembrane helix</keyword>
<keyword evidence="1" id="KW-0472">Membrane</keyword>
<accession>A0A168H3H9</accession>
<gene>
    <name evidence="2" type="ORF">P029_00625</name>
</gene>
<dbReference type="AlphaFoldDB" id="A0A168H3H9"/>
<dbReference type="EMBL" id="CP015376">
    <property type="protein sequence ID" value="ANC33938.1"/>
    <property type="molecule type" value="Genomic_DNA"/>
</dbReference>
<dbReference type="Proteomes" id="UP000053801">
    <property type="component" value="Chromosome"/>
</dbReference>